<keyword evidence="4" id="KW-0829">Tyrosine-protein kinase</keyword>
<dbReference type="InterPro" id="IPR044912">
    <property type="entry name" value="Egfr_JX_dom"/>
</dbReference>
<dbReference type="EC" id="2.7.10.1" evidence="1"/>
<dbReference type="InterPro" id="IPR036179">
    <property type="entry name" value="Ig-like_dom_sf"/>
</dbReference>
<dbReference type="InterPro" id="IPR007110">
    <property type="entry name" value="Ig-like_dom"/>
</dbReference>
<dbReference type="InterPro" id="IPR013783">
    <property type="entry name" value="Ig-like_fold"/>
</dbReference>
<dbReference type="SUPFAM" id="SSF48726">
    <property type="entry name" value="Immunoglobulin"/>
    <property type="match status" value="1"/>
</dbReference>
<dbReference type="Proteomes" id="UP001174136">
    <property type="component" value="Unassembled WGS sequence"/>
</dbReference>
<keyword evidence="2" id="KW-0808">Transferase</keyword>
<evidence type="ECO:0000259" key="7">
    <source>
        <dbReference type="PROSITE" id="PS50835"/>
    </source>
</evidence>
<dbReference type="PROSITE" id="PS50835">
    <property type="entry name" value="IG_LIKE"/>
    <property type="match status" value="1"/>
</dbReference>
<feature type="domain" description="Ig-like" evidence="7">
    <location>
        <begin position="11"/>
        <end position="92"/>
    </location>
</feature>
<name>A0AA47MH92_MERPO</name>
<dbReference type="PANTHER" id="PTHR46013">
    <property type="entry name" value="VASCULAR CELL ADHESION MOLECULE 1"/>
    <property type="match status" value="1"/>
</dbReference>
<keyword evidence="6" id="KW-0472">Membrane</keyword>
<dbReference type="SMART" id="SM00409">
    <property type="entry name" value="IG"/>
    <property type="match status" value="1"/>
</dbReference>
<evidence type="ECO:0000313" key="9">
    <source>
        <dbReference type="Proteomes" id="UP001174136"/>
    </source>
</evidence>
<dbReference type="EMBL" id="JAOPHQ010004273">
    <property type="protein sequence ID" value="KAK0140029.1"/>
    <property type="molecule type" value="Genomic_DNA"/>
</dbReference>
<evidence type="ECO:0000256" key="4">
    <source>
        <dbReference type="ARBA" id="ARBA00023137"/>
    </source>
</evidence>
<protein>
    <recommendedName>
        <fullName evidence="1">receptor protein-tyrosine kinase</fullName>
        <ecNumber evidence="1">2.7.10.1</ecNumber>
    </recommendedName>
</protein>
<dbReference type="Gene3D" id="2.60.40.10">
    <property type="entry name" value="Immunoglobulins"/>
    <property type="match status" value="1"/>
</dbReference>
<dbReference type="InterPro" id="IPR003599">
    <property type="entry name" value="Ig_sub"/>
</dbReference>
<dbReference type="InterPro" id="IPR003598">
    <property type="entry name" value="Ig_sub2"/>
</dbReference>
<proteinExistence type="predicted"/>
<evidence type="ECO:0000256" key="6">
    <source>
        <dbReference type="SAM" id="Phobius"/>
    </source>
</evidence>
<comment type="caution">
    <text evidence="8">The sequence shown here is derived from an EMBL/GenBank/DDBJ whole genome shotgun (WGS) entry which is preliminary data.</text>
</comment>
<keyword evidence="8" id="KW-0675">Receptor</keyword>
<accession>A0AA47MH92</accession>
<dbReference type="PANTHER" id="PTHR46013:SF4">
    <property type="entry name" value="B-CELL RECEPTOR CD22-RELATED"/>
    <property type="match status" value="1"/>
</dbReference>
<feature type="region of interest" description="Disordered" evidence="5">
    <location>
        <begin position="137"/>
        <end position="160"/>
    </location>
</feature>
<evidence type="ECO:0000256" key="5">
    <source>
        <dbReference type="SAM" id="MobiDB-lite"/>
    </source>
</evidence>
<feature type="transmembrane region" description="Helical" evidence="6">
    <location>
        <begin position="108"/>
        <end position="130"/>
    </location>
</feature>
<dbReference type="SMART" id="SM00408">
    <property type="entry name" value="IGc2"/>
    <property type="match status" value="1"/>
</dbReference>
<evidence type="ECO:0000256" key="1">
    <source>
        <dbReference type="ARBA" id="ARBA00011902"/>
    </source>
</evidence>
<dbReference type="GO" id="GO:0004714">
    <property type="term" value="F:transmembrane receptor protein tyrosine kinase activity"/>
    <property type="evidence" value="ECO:0007669"/>
    <property type="project" value="UniProtKB-EC"/>
</dbReference>
<dbReference type="CDD" id="cd00096">
    <property type="entry name" value="Ig"/>
    <property type="match status" value="1"/>
</dbReference>
<dbReference type="AlphaFoldDB" id="A0AA47MH92"/>
<keyword evidence="6" id="KW-0812">Transmembrane</keyword>
<dbReference type="Gene3D" id="6.10.250.2930">
    <property type="match status" value="1"/>
</dbReference>
<evidence type="ECO:0000313" key="8">
    <source>
        <dbReference type="EMBL" id="KAK0140029.1"/>
    </source>
</evidence>
<gene>
    <name evidence="8" type="primary">CD22_20</name>
    <name evidence="8" type="ORF">N1851_023036</name>
</gene>
<evidence type="ECO:0000256" key="2">
    <source>
        <dbReference type="ARBA" id="ARBA00022679"/>
    </source>
</evidence>
<keyword evidence="3" id="KW-0418">Kinase</keyword>
<keyword evidence="6" id="KW-1133">Transmembrane helix</keyword>
<organism evidence="8 9">
    <name type="scientific">Merluccius polli</name>
    <name type="common">Benguela hake</name>
    <name type="synonym">Merluccius cadenati</name>
    <dbReference type="NCBI Taxonomy" id="89951"/>
    <lineage>
        <taxon>Eukaryota</taxon>
        <taxon>Metazoa</taxon>
        <taxon>Chordata</taxon>
        <taxon>Craniata</taxon>
        <taxon>Vertebrata</taxon>
        <taxon>Euteleostomi</taxon>
        <taxon>Actinopterygii</taxon>
        <taxon>Neopterygii</taxon>
        <taxon>Teleostei</taxon>
        <taxon>Neoteleostei</taxon>
        <taxon>Acanthomorphata</taxon>
        <taxon>Zeiogadaria</taxon>
        <taxon>Gadariae</taxon>
        <taxon>Gadiformes</taxon>
        <taxon>Gadoidei</taxon>
        <taxon>Merlucciidae</taxon>
        <taxon>Merluccius</taxon>
    </lineage>
</organism>
<keyword evidence="9" id="KW-1185">Reference proteome</keyword>
<evidence type="ECO:0000256" key="3">
    <source>
        <dbReference type="ARBA" id="ARBA00022777"/>
    </source>
</evidence>
<reference evidence="8" key="1">
    <citation type="journal article" date="2023" name="Front. Mar. Sci.">
        <title>A new Merluccius polli reference genome to investigate the effects of global change in West African waters.</title>
        <authorList>
            <person name="Mateo J.L."/>
            <person name="Blanco-Fernandez C."/>
            <person name="Garcia-Vazquez E."/>
            <person name="Machado-Schiaffino G."/>
        </authorList>
    </citation>
    <scope>NUCLEOTIDE SEQUENCE</scope>
    <source>
        <strain evidence="8">C29</strain>
        <tissue evidence="8">Fin</tissue>
    </source>
</reference>
<sequence>MYLSTDAPQTPSVSVSPSGEVVEGSSVTLSCSSDANPAANYTWFKEHEDSVGEPGQNYTITNITSELGGHYYCQAHNAFGRHNSTLMFINVTALNHCFPDKSSSLTTVAVRTVAVLLVTMVTFLLIFLCMRRKRASRKARGQRGRPDTGEEPLPGPEYENLPLTNRLAPAAQREPIEEQDDIHNRTRKCLTVRLTPLSNQTEQVLHVFNFKRPNAVPEDADQTSELYSTIK</sequence>
<dbReference type="Pfam" id="PF13895">
    <property type="entry name" value="Ig_2"/>
    <property type="match status" value="1"/>
</dbReference>